<proteinExistence type="predicted"/>
<dbReference type="EMBL" id="JAAIUW010000001">
    <property type="protein sequence ID" value="KAF7845418.1"/>
    <property type="molecule type" value="Genomic_DNA"/>
</dbReference>
<comment type="caution">
    <text evidence="1">The sequence shown here is derived from an EMBL/GenBank/DDBJ whole genome shotgun (WGS) entry which is preliminary data.</text>
</comment>
<dbReference type="Pfam" id="PF05056">
    <property type="entry name" value="DUF674"/>
    <property type="match status" value="1"/>
</dbReference>
<protein>
    <recommendedName>
        <fullName evidence="3">DUF674 family protein</fullName>
    </recommendedName>
</protein>
<dbReference type="PANTHER" id="PTHR33103">
    <property type="entry name" value="OS01G0153900 PROTEIN"/>
    <property type="match status" value="1"/>
</dbReference>
<accession>A0A834XJ23</accession>
<name>A0A834XJ23_9FABA</name>
<keyword evidence="2" id="KW-1185">Reference proteome</keyword>
<organism evidence="1 2">
    <name type="scientific">Senna tora</name>
    <dbReference type="NCBI Taxonomy" id="362788"/>
    <lineage>
        <taxon>Eukaryota</taxon>
        <taxon>Viridiplantae</taxon>
        <taxon>Streptophyta</taxon>
        <taxon>Embryophyta</taxon>
        <taxon>Tracheophyta</taxon>
        <taxon>Spermatophyta</taxon>
        <taxon>Magnoliopsida</taxon>
        <taxon>eudicotyledons</taxon>
        <taxon>Gunneridae</taxon>
        <taxon>Pentapetalae</taxon>
        <taxon>rosids</taxon>
        <taxon>fabids</taxon>
        <taxon>Fabales</taxon>
        <taxon>Fabaceae</taxon>
        <taxon>Caesalpinioideae</taxon>
        <taxon>Cassia clade</taxon>
        <taxon>Senna</taxon>
    </lineage>
</organism>
<evidence type="ECO:0000313" key="2">
    <source>
        <dbReference type="Proteomes" id="UP000634136"/>
    </source>
</evidence>
<dbReference type="OrthoDB" id="1277335at2759"/>
<dbReference type="PANTHER" id="PTHR33103:SF93">
    <property type="entry name" value="DUF674 FAMILY PROTEIN"/>
    <property type="match status" value="1"/>
</dbReference>
<gene>
    <name evidence="1" type="ORF">G2W53_002323</name>
</gene>
<dbReference type="Proteomes" id="UP000634136">
    <property type="component" value="Unassembled WGS sequence"/>
</dbReference>
<dbReference type="InterPro" id="IPR007750">
    <property type="entry name" value="DUF674"/>
</dbReference>
<dbReference type="AlphaFoldDB" id="A0A834XJ23"/>
<reference evidence="1" key="1">
    <citation type="submission" date="2020-09" db="EMBL/GenBank/DDBJ databases">
        <title>Genome-Enabled Discovery of Anthraquinone Biosynthesis in Senna tora.</title>
        <authorList>
            <person name="Kang S.-H."/>
            <person name="Pandey R.P."/>
            <person name="Lee C.-M."/>
            <person name="Sim J.-S."/>
            <person name="Jeong J.-T."/>
            <person name="Choi B.-S."/>
            <person name="Jung M."/>
            <person name="Ginzburg D."/>
            <person name="Zhao K."/>
            <person name="Won S.Y."/>
            <person name="Oh T.-J."/>
            <person name="Yu Y."/>
            <person name="Kim N.-H."/>
            <person name="Lee O.R."/>
            <person name="Lee T.-H."/>
            <person name="Bashyal P."/>
            <person name="Kim T.-S."/>
            <person name="Lee W.-H."/>
            <person name="Kawkins C."/>
            <person name="Kim C.-K."/>
            <person name="Kim J.S."/>
            <person name="Ahn B.O."/>
            <person name="Rhee S.Y."/>
            <person name="Sohng J.K."/>
        </authorList>
    </citation>
    <scope>NUCLEOTIDE SEQUENCE</scope>
    <source>
        <tissue evidence="1">Leaf</tissue>
    </source>
</reference>
<sequence>MRLYVDKERNRVVVGEASADFVDILFSFLTLPLGTIIRLFSNQLHIGCINNLYRSLQELDTQVFWNELCHQMLLHPRNPCESLCEKLRFNVDDTEPTKYFMCESCGGGGRDLLLSTFAGLKCSCGKLMNKEMKLQEGDDPKEDKTRNGVFVEASTTYLIFDDLKVLQNSATNCAHQLVQLGYTSFDKLTLISPTLGFNQILELLKRALISKSALTDVFLGVEDEGRSKPTCSFTPNQKANTSSSFGQFYPLRITLSKSKNKILFAEAEADYFDFLFSFLTTPLGSILNLLDGKISLGSTQNLYESVKTLSSSSLGTPILLDLQVAPQYGCTKQPLKLREGETCTYWYGTHVIRGNKCYENKNGKIFDPRSGDGRRENAVGFVRRPSVFVVTDDLHVTPFTSASSISFLEKLNVPLDDLEEHVVKIEYSEALNLLGASLTSKAALTNGLLHLLKKPKGKATS</sequence>
<evidence type="ECO:0008006" key="3">
    <source>
        <dbReference type="Google" id="ProtNLM"/>
    </source>
</evidence>
<evidence type="ECO:0000313" key="1">
    <source>
        <dbReference type="EMBL" id="KAF7845418.1"/>
    </source>
</evidence>